<dbReference type="EMBL" id="WKRA01000015">
    <property type="protein sequence ID" value="MSD16442.1"/>
    <property type="molecule type" value="Genomic_DNA"/>
</dbReference>
<dbReference type="CDD" id="cd06850">
    <property type="entry name" value="biotinyl_domain"/>
    <property type="match status" value="1"/>
</dbReference>
<dbReference type="SUPFAM" id="SSF51230">
    <property type="entry name" value="Single hybrid motif"/>
    <property type="match status" value="1"/>
</dbReference>
<keyword evidence="5 8" id="KW-0547">Nucleotide-binding</keyword>
<dbReference type="SMART" id="SM00878">
    <property type="entry name" value="Biotin_carb_C"/>
    <property type="match status" value="1"/>
</dbReference>
<feature type="binding site" evidence="11">
    <location>
        <position position="743"/>
    </location>
    <ligand>
        <name>Mn(2+)</name>
        <dbReference type="ChEBI" id="CHEBI:29035"/>
    </ligand>
</feature>
<keyword evidence="4 11" id="KW-0479">Metal-binding</keyword>
<feature type="modified residue" description="N6-carboxylysine" evidence="12">
    <location>
        <position position="712"/>
    </location>
</feature>
<comment type="caution">
    <text evidence="18">The sequence shown here is derived from an EMBL/GenBank/DDBJ whole genome shotgun (WGS) entry which is preliminary data.</text>
</comment>
<dbReference type="InterPro" id="IPR005930">
    <property type="entry name" value="Pyruv_COase"/>
</dbReference>
<dbReference type="InterPro" id="IPR055268">
    <property type="entry name" value="PCB-like"/>
</dbReference>
<feature type="modified residue" description="N6-biotinyllysine" evidence="12">
    <location>
        <position position="1117"/>
    </location>
</feature>
<feature type="active site" evidence="9">
    <location>
        <position position="301"/>
    </location>
</feature>
<dbReference type="SUPFAM" id="SSF89000">
    <property type="entry name" value="post-HMGL domain-like"/>
    <property type="match status" value="1"/>
</dbReference>
<dbReference type="InterPro" id="IPR016185">
    <property type="entry name" value="PreATP-grasp_dom_sf"/>
</dbReference>
<dbReference type="Pfam" id="PF02786">
    <property type="entry name" value="CPSase_L_D2"/>
    <property type="match status" value="1"/>
</dbReference>
<evidence type="ECO:0000256" key="3">
    <source>
        <dbReference type="ARBA" id="ARBA00022598"/>
    </source>
</evidence>
<keyword evidence="6 8" id="KW-0067">ATP-binding</keyword>
<dbReference type="PANTHER" id="PTHR43778:SF2">
    <property type="entry name" value="PYRUVATE CARBOXYLASE, MITOCHONDRIAL"/>
    <property type="match status" value="1"/>
</dbReference>
<feature type="domain" description="Biotin carboxylation" evidence="16">
    <location>
        <begin position="9"/>
        <end position="462"/>
    </location>
</feature>
<dbReference type="NCBIfam" id="NF006761">
    <property type="entry name" value="PRK09282.1"/>
    <property type="match status" value="1"/>
</dbReference>
<accession>A0A844DZQ3</accession>
<evidence type="ECO:0000313" key="18">
    <source>
        <dbReference type="EMBL" id="MSD16442.1"/>
    </source>
</evidence>
<evidence type="ECO:0000259" key="16">
    <source>
        <dbReference type="PROSITE" id="PS50979"/>
    </source>
</evidence>
<feature type="coiled-coil region" evidence="13">
    <location>
        <begin position="176"/>
        <end position="203"/>
    </location>
</feature>
<dbReference type="SUPFAM" id="SSF51569">
    <property type="entry name" value="Aldolase"/>
    <property type="match status" value="1"/>
</dbReference>
<proteinExistence type="predicted"/>
<dbReference type="InterPro" id="IPR011764">
    <property type="entry name" value="Biotin_carboxylation_dom"/>
</dbReference>
<dbReference type="NCBIfam" id="TIGR01235">
    <property type="entry name" value="pyruv_carbox"/>
    <property type="match status" value="1"/>
</dbReference>
<dbReference type="Pfam" id="PF00289">
    <property type="entry name" value="Biotin_carb_N"/>
    <property type="match status" value="1"/>
</dbReference>
<dbReference type="PROSITE" id="PS50975">
    <property type="entry name" value="ATP_GRASP"/>
    <property type="match status" value="1"/>
</dbReference>
<dbReference type="GO" id="GO:0006094">
    <property type="term" value="P:gluconeogenesis"/>
    <property type="evidence" value="ECO:0007669"/>
    <property type="project" value="InterPro"/>
</dbReference>
<dbReference type="AlphaFoldDB" id="A0A844DZQ3"/>
<dbReference type="FunFam" id="3.30.1490.20:FF:000018">
    <property type="entry name" value="Biotin carboxylase"/>
    <property type="match status" value="1"/>
</dbReference>
<dbReference type="Gene3D" id="3.20.20.70">
    <property type="entry name" value="Aldolase class I"/>
    <property type="match status" value="1"/>
</dbReference>
<feature type="domain" description="ATP-grasp" evidence="15">
    <location>
        <begin position="129"/>
        <end position="326"/>
    </location>
</feature>
<evidence type="ECO:0000256" key="11">
    <source>
        <dbReference type="PIRSR" id="PIRSR001594-3"/>
    </source>
</evidence>
<evidence type="ECO:0000256" key="9">
    <source>
        <dbReference type="PIRSR" id="PIRSR001594-1"/>
    </source>
</evidence>
<dbReference type="GO" id="GO:0005737">
    <property type="term" value="C:cytoplasm"/>
    <property type="evidence" value="ECO:0007669"/>
    <property type="project" value="TreeGrafter"/>
</dbReference>
<feature type="binding site" evidence="11">
    <location>
        <position position="741"/>
    </location>
    <ligand>
        <name>Mn(2+)</name>
        <dbReference type="ChEBI" id="CHEBI:29035"/>
    </ligand>
</feature>
<evidence type="ECO:0000259" key="15">
    <source>
        <dbReference type="PROSITE" id="PS50975"/>
    </source>
</evidence>
<gene>
    <name evidence="18" type="ORF">GKE72_10255</name>
</gene>
<dbReference type="InterPro" id="IPR011761">
    <property type="entry name" value="ATP-grasp"/>
</dbReference>
<keyword evidence="7 8" id="KW-0092">Biotin</keyword>
<dbReference type="FunFam" id="2.40.50.100:FF:000003">
    <property type="entry name" value="Acetyl-CoA carboxylase biotin carboxyl carrier protein"/>
    <property type="match status" value="1"/>
</dbReference>
<dbReference type="RefSeq" id="WP_154314772.1">
    <property type="nucleotide sequence ID" value="NZ_WKRA01000015.1"/>
</dbReference>
<evidence type="ECO:0000256" key="12">
    <source>
        <dbReference type="PIRSR" id="PIRSR001594-4"/>
    </source>
</evidence>
<evidence type="ECO:0000256" key="6">
    <source>
        <dbReference type="ARBA" id="ARBA00022840"/>
    </source>
</evidence>
<evidence type="ECO:0000256" key="8">
    <source>
        <dbReference type="PIRNR" id="PIRNR001594"/>
    </source>
</evidence>
<feature type="binding site" description="via carbamate group" evidence="11">
    <location>
        <position position="712"/>
    </location>
    <ligand>
        <name>Mn(2+)</name>
        <dbReference type="ChEBI" id="CHEBI:29035"/>
    </ligand>
</feature>
<evidence type="ECO:0000259" key="17">
    <source>
        <dbReference type="PROSITE" id="PS50991"/>
    </source>
</evidence>
<dbReference type="InterPro" id="IPR005481">
    <property type="entry name" value="BC-like_N"/>
</dbReference>
<feature type="domain" description="Pyruvate carboxyltransferase" evidence="17">
    <location>
        <begin position="534"/>
        <end position="802"/>
    </location>
</feature>
<dbReference type="GO" id="GO:0004736">
    <property type="term" value="F:pyruvate carboxylase activity"/>
    <property type="evidence" value="ECO:0007669"/>
    <property type="project" value="UniProtKB-EC"/>
</dbReference>
<dbReference type="InterPro" id="IPR013785">
    <property type="entry name" value="Aldolase_TIM"/>
</dbReference>
<feature type="binding site" evidence="10">
    <location>
        <position position="125"/>
    </location>
    <ligand>
        <name>ATP</name>
        <dbReference type="ChEBI" id="CHEBI:30616"/>
    </ligand>
</feature>
<name>A0A844DZQ3_EUBRA</name>
<dbReference type="PROSITE" id="PS00866">
    <property type="entry name" value="CPSASE_1"/>
    <property type="match status" value="1"/>
</dbReference>
<dbReference type="CDD" id="cd07937">
    <property type="entry name" value="DRE_TIM_PC_TC_5S"/>
    <property type="match status" value="1"/>
</dbReference>
<dbReference type="FunFam" id="3.30.470.20:FF:000012">
    <property type="entry name" value="Pyruvate carboxylase"/>
    <property type="match status" value="1"/>
</dbReference>
<feature type="domain" description="Lipoyl-binding" evidence="14">
    <location>
        <begin position="1076"/>
        <end position="1151"/>
    </location>
</feature>
<dbReference type="InterPro" id="IPR005479">
    <property type="entry name" value="CPAse_ATP-bd"/>
</dbReference>
<organism evidence="18 19">
    <name type="scientific">Eubacterium ramulus</name>
    <dbReference type="NCBI Taxonomy" id="39490"/>
    <lineage>
        <taxon>Bacteria</taxon>
        <taxon>Bacillati</taxon>
        <taxon>Bacillota</taxon>
        <taxon>Clostridia</taxon>
        <taxon>Eubacteriales</taxon>
        <taxon>Eubacteriaceae</taxon>
        <taxon>Eubacterium</taxon>
    </lineage>
</organism>
<keyword evidence="18" id="KW-0670">Pyruvate</keyword>
<dbReference type="InterPro" id="IPR011054">
    <property type="entry name" value="Rudment_hybrid_motif"/>
</dbReference>
<evidence type="ECO:0000256" key="4">
    <source>
        <dbReference type="ARBA" id="ARBA00022723"/>
    </source>
</evidence>
<feature type="binding site" evidence="10">
    <location>
        <position position="876"/>
    </location>
    <ligand>
        <name>substrate</name>
    </ligand>
</feature>
<dbReference type="PIRSF" id="PIRSF001594">
    <property type="entry name" value="Pyruv_carbox"/>
    <property type="match status" value="1"/>
</dbReference>
<dbReference type="Gene3D" id="3.30.470.20">
    <property type="entry name" value="ATP-grasp fold, B domain"/>
    <property type="match status" value="1"/>
</dbReference>
<evidence type="ECO:0000313" key="19">
    <source>
        <dbReference type="Proteomes" id="UP000431304"/>
    </source>
</evidence>
<dbReference type="Gene3D" id="2.40.50.100">
    <property type="match status" value="1"/>
</dbReference>
<evidence type="ECO:0000256" key="7">
    <source>
        <dbReference type="ARBA" id="ARBA00023267"/>
    </source>
</evidence>
<dbReference type="PROSITE" id="PS50968">
    <property type="entry name" value="BIOTINYL_LIPOYL"/>
    <property type="match status" value="1"/>
</dbReference>
<evidence type="ECO:0000256" key="13">
    <source>
        <dbReference type="SAM" id="Coils"/>
    </source>
</evidence>
<dbReference type="InterPro" id="IPR011053">
    <property type="entry name" value="Single_hybrid_motif"/>
</dbReference>
<dbReference type="PANTHER" id="PTHR43778">
    <property type="entry name" value="PYRUVATE CARBOXYLASE"/>
    <property type="match status" value="1"/>
</dbReference>
<keyword evidence="13" id="KW-0175">Coiled coil</keyword>
<dbReference type="Pfam" id="PF02436">
    <property type="entry name" value="PYC_OADA"/>
    <property type="match status" value="1"/>
</dbReference>
<dbReference type="SUPFAM" id="SSF51246">
    <property type="entry name" value="Rudiment single hybrid motif"/>
    <property type="match status" value="1"/>
</dbReference>
<evidence type="ECO:0000259" key="14">
    <source>
        <dbReference type="PROSITE" id="PS50968"/>
    </source>
</evidence>
<reference evidence="18 19" key="1">
    <citation type="journal article" date="2019" name="Nat. Med.">
        <title>A library of human gut bacterial isolates paired with longitudinal multiomics data enables mechanistic microbiome research.</title>
        <authorList>
            <person name="Poyet M."/>
            <person name="Groussin M."/>
            <person name="Gibbons S.M."/>
            <person name="Avila-Pacheco J."/>
            <person name="Jiang X."/>
            <person name="Kearney S.M."/>
            <person name="Perrotta A.R."/>
            <person name="Berdy B."/>
            <person name="Zhao S."/>
            <person name="Lieberman T.D."/>
            <person name="Swanson P.K."/>
            <person name="Smith M."/>
            <person name="Roesemann S."/>
            <person name="Alexander J.E."/>
            <person name="Rich S.A."/>
            <person name="Livny J."/>
            <person name="Vlamakis H."/>
            <person name="Clish C."/>
            <person name="Bullock K."/>
            <person name="Deik A."/>
            <person name="Scott J."/>
            <person name="Pierce K.A."/>
            <person name="Xavier R.J."/>
            <person name="Alm E.J."/>
        </authorList>
    </citation>
    <scope>NUCLEOTIDE SEQUENCE [LARGE SCALE GENOMIC DNA]</scope>
    <source>
        <strain evidence="18 19">BIOML-A3</strain>
    </source>
</reference>
<dbReference type="SUPFAM" id="SSF56059">
    <property type="entry name" value="Glutathione synthetase ATP-binding domain-like"/>
    <property type="match status" value="1"/>
</dbReference>
<dbReference type="InterPro" id="IPR003379">
    <property type="entry name" value="Carboxylase_cons_dom"/>
</dbReference>
<dbReference type="GO" id="GO:0005524">
    <property type="term" value="F:ATP binding"/>
    <property type="evidence" value="ECO:0007669"/>
    <property type="project" value="UniProtKB-UniRule"/>
</dbReference>
<comment type="cofactor">
    <cofactor evidence="1 8">
        <name>biotin</name>
        <dbReference type="ChEBI" id="CHEBI:57586"/>
    </cofactor>
</comment>
<comment type="catalytic activity">
    <reaction evidence="8">
        <text>hydrogencarbonate + pyruvate + ATP = oxaloacetate + ADP + phosphate + H(+)</text>
        <dbReference type="Rhea" id="RHEA:20844"/>
        <dbReference type="ChEBI" id="CHEBI:15361"/>
        <dbReference type="ChEBI" id="CHEBI:15378"/>
        <dbReference type="ChEBI" id="CHEBI:16452"/>
        <dbReference type="ChEBI" id="CHEBI:17544"/>
        <dbReference type="ChEBI" id="CHEBI:30616"/>
        <dbReference type="ChEBI" id="CHEBI:43474"/>
        <dbReference type="ChEBI" id="CHEBI:456216"/>
        <dbReference type="EC" id="6.4.1.1"/>
    </reaction>
</comment>
<evidence type="ECO:0000256" key="5">
    <source>
        <dbReference type="ARBA" id="ARBA00022741"/>
    </source>
</evidence>
<dbReference type="NCBIfam" id="NF009554">
    <property type="entry name" value="PRK12999.1"/>
    <property type="match status" value="1"/>
</dbReference>
<dbReference type="Pfam" id="PF02785">
    <property type="entry name" value="Biotin_carb_C"/>
    <property type="match status" value="1"/>
</dbReference>
<feature type="binding site" evidence="10">
    <location>
        <position position="244"/>
    </location>
    <ligand>
        <name>ATP</name>
        <dbReference type="ChEBI" id="CHEBI:30616"/>
    </ligand>
</feature>
<feature type="binding site" evidence="11">
    <location>
        <position position="543"/>
    </location>
    <ligand>
        <name>Mn(2+)</name>
        <dbReference type="ChEBI" id="CHEBI:29035"/>
    </ligand>
</feature>
<dbReference type="PROSITE" id="PS00867">
    <property type="entry name" value="CPSASE_2"/>
    <property type="match status" value="1"/>
</dbReference>
<dbReference type="InterPro" id="IPR005482">
    <property type="entry name" value="Biotin_COase_C"/>
</dbReference>
<dbReference type="Pfam" id="PF00682">
    <property type="entry name" value="HMGL-like"/>
    <property type="match status" value="1"/>
</dbReference>
<sequence length="1154" mass="129197">MNNQVQIRKFKKVLVANRGEIAIRVFRALNELGITTVSIYSKEDRYALFRSKADESYPLNPEKGPIDAYLDIDTIIKIALAANVDAIHPGYGFLSENPDFVDACERNGIVFIGPSSQIMNAMGDKISSKKMAIDAQVPIIPGVDYAIKDIDTATKIAAKVGFPIMLKASNGGGGRGMRIVNTMEDLEKEFNEAKNESKKAFGDDKIFIEKYLRAPKHIEVQILGDNYGNVVHLYDRDCSVQRRHQKVVEYAPAFSIPDETRQIIFDSAIRLSKAVGYRNAGTLEFLVDADNNPYFIEMNPRIQVEHTVSEEITNIDLVQSQILVAEGYPLDSDEINIKSQDDVHCDGYSIQTRVTTEDPANNFMPDTGEITVYRSGSGKGIRLDGGNAYTGAVISPYYDSLLVKAISHDRTFAGAVRKSIRTLQEMRIRGVKTNIPFLINVLHHPTFVAGKCYTTFIEETPELFQLTQSQDRATKIIEFIGDRIVNSQKGQKPHYENRVLPKLDQSKPIYGARDEFLKLGAEGFMQKILKEDKLYVTDTTMRDAQQSLMATRMRSKDLCGAAYATNAYMQNAFSVEAWGGATYDTAYRFLKESPWKRLELLRNRMPNTLIQMLLRASNAVGYSNYPDNVVQEFIKISASHGIDVFRIFDSLNWVENMKMPIDEALKTGKIVEGTICYTGDITSQKETKYTLDYYVNMALELESLGCHSIAIKDMAALLKPRAAKELVTALKKELHVPLHLHTHDSTGNGVSTVLMAAEAGVDIVDLAIESMSSMTSQPSMNAVVEALRGSKRDTGLDFEELDELSRYYGRIRKVYEQFESDMKAPNAEIYKYEIPGGQYSNLLAQVTSMGSADEFESIKALYKDANDLLGNIVKVTPTSKAVGDLAIFMFKNGLTKENILTAGAGLSYPDSVVSYFQGMMGQPYGGFPKKLQKIVLKDIEPLTDRPGKSLPPVDFESIKKHLVEKYNYGDKSEEVMNQKAISYALYPKVYEDYCEHFQMYNDVTRLESHVYFYGLRKGEETYLNIGEGKQLLIKYLEEGEPDENGVRTLTFQVNGMLRTVKIQDKNLEIKADRKLKADKTNPQHLGSSIPGTVGKVLVKEGDAVTENMPLLTVEAMKMETTVVSKITGTVDKIYVQQGNTVSQDDLLMSFHIAK</sequence>
<comment type="function">
    <text evidence="8">Catalyzes a 2-step reaction, involving the ATP-dependent carboxylation of the covalently attached biotin in the first step and the transfer of the carboxyl group to pyruvate in the second.</text>
</comment>
<dbReference type="InterPro" id="IPR000089">
    <property type="entry name" value="Biotin_lipoyl"/>
</dbReference>
<dbReference type="FunFam" id="3.20.20.70:FF:000033">
    <property type="entry name" value="Pyruvate carboxylase"/>
    <property type="match status" value="1"/>
</dbReference>
<dbReference type="SUPFAM" id="SSF52440">
    <property type="entry name" value="PreATP-grasp domain"/>
    <property type="match status" value="1"/>
</dbReference>
<dbReference type="Pfam" id="PF00364">
    <property type="entry name" value="Biotin_lipoyl"/>
    <property type="match status" value="1"/>
</dbReference>
<feature type="binding site" evidence="10">
    <location>
        <position position="615"/>
    </location>
    <ligand>
        <name>substrate</name>
    </ligand>
</feature>
<dbReference type="PROSITE" id="PS50979">
    <property type="entry name" value="BC"/>
    <property type="match status" value="1"/>
</dbReference>
<dbReference type="GO" id="GO:0046872">
    <property type="term" value="F:metal ion binding"/>
    <property type="evidence" value="ECO:0007669"/>
    <property type="project" value="UniProtKB-KW"/>
</dbReference>
<protein>
    <recommendedName>
        <fullName evidence="2 8">Pyruvate carboxylase</fullName>
        <ecNumber evidence="2 8">6.4.1.1</ecNumber>
    </recommendedName>
</protein>
<evidence type="ECO:0000256" key="10">
    <source>
        <dbReference type="PIRSR" id="PIRSR001594-2"/>
    </source>
</evidence>
<dbReference type="Gene3D" id="3.10.600.10">
    <property type="entry name" value="pyruvate carboxylase f1077a mutant domain"/>
    <property type="match status" value="1"/>
</dbReference>
<keyword evidence="3 8" id="KW-0436">Ligase</keyword>
<dbReference type="PROSITE" id="PS50991">
    <property type="entry name" value="PYR_CT"/>
    <property type="match status" value="1"/>
</dbReference>
<dbReference type="Proteomes" id="UP000431304">
    <property type="component" value="Unassembled WGS sequence"/>
</dbReference>
<evidence type="ECO:0000256" key="2">
    <source>
        <dbReference type="ARBA" id="ARBA00013057"/>
    </source>
</evidence>
<dbReference type="InterPro" id="IPR000891">
    <property type="entry name" value="PYR_CT"/>
</dbReference>
<feature type="binding site" evidence="10">
    <location>
        <position position="209"/>
    </location>
    <ligand>
        <name>ATP</name>
        <dbReference type="ChEBI" id="CHEBI:30616"/>
    </ligand>
</feature>
<dbReference type="FunFam" id="3.40.50.20:FF:000010">
    <property type="entry name" value="Propionyl-CoA carboxylase subunit alpha"/>
    <property type="match status" value="1"/>
</dbReference>
<evidence type="ECO:0000256" key="1">
    <source>
        <dbReference type="ARBA" id="ARBA00001953"/>
    </source>
</evidence>
<dbReference type="EC" id="6.4.1.1" evidence="2 8"/>